<reference evidence="4" key="2">
    <citation type="submission" date="2021-04" db="EMBL/GenBank/DDBJ databases">
        <authorList>
            <person name="Gilroy R."/>
        </authorList>
    </citation>
    <scope>NUCLEOTIDE SEQUENCE</scope>
    <source>
        <strain evidence="4">Gambia15-2214</strain>
    </source>
</reference>
<dbReference type="AlphaFoldDB" id="A0A9E2L1H7"/>
<evidence type="ECO:0000313" key="5">
    <source>
        <dbReference type="Proteomes" id="UP000823914"/>
    </source>
</evidence>
<name>A0A9E2L1H7_9SPIR</name>
<dbReference type="EMBL" id="JAHLFV010000130">
    <property type="protein sequence ID" value="MBU3849999.1"/>
    <property type="molecule type" value="Genomic_DNA"/>
</dbReference>
<comment type="caution">
    <text evidence="4">The sequence shown here is derived from an EMBL/GenBank/DDBJ whole genome shotgun (WGS) entry which is preliminary data.</text>
</comment>
<dbReference type="InterPro" id="IPR036412">
    <property type="entry name" value="HAD-like_sf"/>
</dbReference>
<organism evidence="4 5">
    <name type="scientific">Candidatus Treponema excrementipullorum</name>
    <dbReference type="NCBI Taxonomy" id="2838768"/>
    <lineage>
        <taxon>Bacteria</taxon>
        <taxon>Pseudomonadati</taxon>
        <taxon>Spirochaetota</taxon>
        <taxon>Spirochaetia</taxon>
        <taxon>Spirochaetales</taxon>
        <taxon>Treponemataceae</taxon>
        <taxon>Treponema</taxon>
    </lineage>
</organism>
<dbReference type="Pfam" id="PF00702">
    <property type="entry name" value="Hydrolase"/>
    <property type="match status" value="1"/>
</dbReference>
<dbReference type="InterPro" id="IPR051400">
    <property type="entry name" value="HAD-like_hydrolase"/>
</dbReference>
<dbReference type="Gene3D" id="1.10.150.520">
    <property type="match status" value="1"/>
</dbReference>
<keyword evidence="1" id="KW-0479">Metal-binding</keyword>
<dbReference type="Gene3D" id="3.40.50.1000">
    <property type="entry name" value="HAD superfamily/HAD-like"/>
    <property type="match status" value="1"/>
</dbReference>
<evidence type="ECO:0000256" key="1">
    <source>
        <dbReference type="ARBA" id="ARBA00022723"/>
    </source>
</evidence>
<sequence length="217" mass="24550">MKLYNIPATVTALIFDIDSTLYTNPEYTFEQTDVQVRHYAQLQHISYDEAKQRITAVQELYKKENPGKTLSFGNTMVALGYSIEESIRWRETLFSPEQFLSQDPRLQQTLALLQPHFAMICVTNNPTIPARKTLEALGVSTYFQDIIALDTTKVSKPHPIPLTMALEKTKSLPQQTVSIGDRYTIDIELPVKMGMGGILVSGVEEVYDIPRILLPKT</sequence>
<dbReference type="Proteomes" id="UP000823914">
    <property type="component" value="Unassembled WGS sequence"/>
</dbReference>
<dbReference type="GO" id="GO:0016791">
    <property type="term" value="F:phosphatase activity"/>
    <property type="evidence" value="ECO:0007669"/>
    <property type="project" value="TreeGrafter"/>
</dbReference>
<dbReference type="SFLD" id="SFLDG01129">
    <property type="entry name" value="C1.5:_HAD__Beta-PGM__Phosphata"/>
    <property type="match status" value="1"/>
</dbReference>
<dbReference type="PANTHER" id="PTHR46470">
    <property type="entry name" value="N-ACYLNEURAMINATE-9-PHOSPHATASE"/>
    <property type="match status" value="1"/>
</dbReference>
<dbReference type="SFLD" id="SFLDS00003">
    <property type="entry name" value="Haloacid_Dehalogenase"/>
    <property type="match status" value="1"/>
</dbReference>
<dbReference type="InterPro" id="IPR023214">
    <property type="entry name" value="HAD_sf"/>
</dbReference>
<gene>
    <name evidence="4" type="ORF">IAA16_05495</name>
</gene>
<keyword evidence="3" id="KW-0460">Magnesium</keyword>
<proteinExistence type="predicted"/>
<evidence type="ECO:0000313" key="4">
    <source>
        <dbReference type="EMBL" id="MBU3849999.1"/>
    </source>
</evidence>
<evidence type="ECO:0000256" key="3">
    <source>
        <dbReference type="ARBA" id="ARBA00022842"/>
    </source>
</evidence>
<dbReference type="PANTHER" id="PTHR46470:SF2">
    <property type="entry name" value="GLYCERALDEHYDE 3-PHOSPHATE PHOSPHATASE"/>
    <property type="match status" value="1"/>
</dbReference>
<reference evidence="4" key="1">
    <citation type="journal article" date="2021" name="PeerJ">
        <title>Extensive microbial diversity within the chicken gut microbiome revealed by metagenomics and culture.</title>
        <authorList>
            <person name="Gilroy R."/>
            <person name="Ravi A."/>
            <person name="Getino M."/>
            <person name="Pursley I."/>
            <person name="Horton D.L."/>
            <person name="Alikhan N.F."/>
            <person name="Baker D."/>
            <person name="Gharbi K."/>
            <person name="Hall N."/>
            <person name="Watson M."/>
            <person name="Adriaenssens E.M."/>
            <person name="Foster-Nyarko E."/>
            <person name="Jarju S."/>
            <person name="Secka A."/>
            <person name="Antonio M."/>
            <person name="Oren A."/>
            <person name="Chaudhuri R.R."/>
            <person name="La Ragione R."/>
            <person name="Hildebrand F."/>
            <person name="Pallen M.J."/>
        </authorList>
    </citation>
    <scope>NUCLEOTIDE SEQUENCE</scope>
    <source>
        <strain evidence="4">Gambia15-2214</strain>
    </source>
</reference>
<protein>
    <submittedName>
        <fullName evidence="4">HAD family hydrolase</fullName>
    </submittedName>
</protein>
<keyword evidence="2 4" id="KW-0378">Hydrolase</keyword>
<evidence type="ECO:0000256" key="2">
    <source>
        <dbReference type="ARBA" id="ARBA00022801"/>
    </source>
</evidence>
<dbReference type="GO" id="GO:0046872">
    <property type="term" value="F:metal ion binding"/>
    <property type="evidence" value="ECO:0007669"/>
    <property type="project" value="UniProtKB-KW"/>
</dbReference>
<accession>A0A9E2L1H7</accession>
<dbReference type="SUPFAM" id="SSF56784">
    <property type="entry name" value="HAD-like"/>
    <property type="match status" value="1"/>
</dbReference>